<dbReference type="AlphaFoldDB" id="T1JGB5"/>
<evidence type="ECO:0000313" key="1">
    <source>
        <dbReference type="EnsemblMetazoa" id="SMAR012886-PA"/>
    </source>
</evidence>
<evidence type="ECO:0000313" key="2">
    <source>
        <dbReference type="Proteomes" id="UP000014500"/>
    </source>
</evidence>
<dbReference type="OMA" id="NYHISER"/>
<dbReference type="EMBL" id="JH432199">
    <property type="status" value="NOT_ANNOTATED_CDS"/>
    <property type="molecule type" value="Genomic_DNA"/>
</dbReference>
<dbReference type="PANTHER" id="PTHR46791:SF13">
    <property type="entry name" value="CLR5 DOMAIN-CONTAINING PROTEIN"/>
    <property type="match status" value="1"/>
</dbReference>
<dbReference type="Proteomes" id="UP000014500">
    <property type="component" value="Unassembled WGS sequence"/>
</dbReference>
<protein>
    <submittedName>
        <fullName evidence="1">Uncharacterized protein</fullName>
    </submittedName>
</protein>
<accession>T1JGB5</accession>
<keyword evidence="2" id="KW-1185">Reference proteome</keyword>
<sequence length="227" mass="26424">MFLNALWNVNWSAANNDAVCTKPSWGHIMGENRKTLIKTYFQLGLGYSEIFMQHLKRILHNLQFFRKKYFTDTVEVAVFIQNEIKNSGQLHEYRWMHLKCIQEEFVVSQVTVRQLLSILDPEGRFGDAVALQRRRYFYFSKGPNFLWHFDGYDKLKPYRICISSNPKVIGGYFINVVKELNGTAFMIRADNGTENGHVEAFQKKFHLNSDRSGSSCIYGKSTSKPKD</sequence>
<dbReference type="PhylomeDB" id="T1JGB5"/>
<reference evidence="1" key="2">
    <citation type="submission" date="2015-02" db="UniProtKB">
        <authorList>
            <consortium name="EnsemblMetazoa"/>
        </authorList>
    </citation>
    <scope>IDENTIFICATION</scope>
</reference>
<dbReference type="HOGENOM" id="CLU_1221053_0_0_1"/>
<name>T1JGB5_STRMM</name>
<dbReference type="STRING" id="126957.T1JGB5"/>
<dbReference type="PANTHER" id="PTHR46791">
    <property type="entry name" value="EXPRESSED PROTEIN"/>
    <property type="match status" value="1"/>
</dbReference>
<reference evidence="2" key="1">
    <citation type="submission" date="2011-05" db="EMBL/GenBank/DDBJ databases">
        <authorList>
            <person name="Richards S.R."/>
            <person name="Qu J."/>
            <person name="Jiang H."/>
            <person name="Jhangiani S.N."/>
            <person name="Agravi P."/>
            <person name="Goodspeed R."/>
            <person name="Gross S."/>
            <person name="Mandapat C."/>
            <person name="Jackson L."/>
            <person name="Mathew T."/>
            <person name="Pu L."/>
            <person name="Thornton R."/>
            <person name="Saada N."/>
            <person name="Wilczek-Boney K.B."/>
            <person name="Lee S."/>
            <person name="Kovar C."/>
            <person name="Wu Y."/>
            <person name="Scherer S.E."/>
            <person name="Worley K.C."/>
            <person name="Muzny D.M."/>
            <person name="Gibbs R."/>
        </authorList>
    </citation>
    <scope>NUCLEOTIDE SEQUENCE</scope>
    <source>
        <strain evidence="2">Brora</strain>
    </source>
</reference>
<dbReference type="EnsemblMetazoa" id="SMAR012886-RA">
    <property type="protein sequence ID" value="SMAR012886-PA"/>
    <property type="gene ID" value="SMAR012886"/>
</dbReference>
<dbReference type="eggNOG" id="ENOG502QUY7">
    <property type="taxonomic scope" value="Eukaryota"/>
</dbReference>
<organism evidence="1 2">
    <name type="scientific">Strigamia maritima</name>
    <name type="common">European centipede</name>
    <name type="synonym">Geophilus maritimus</name>
    <dbReference type="NCBI Taxonomy" id="126957"/>
    <lineage>
        <taxon>Eukaryota</taxon>
        <taxon>Metazoa</taxon>
        <taxon>Ecdysozoa</taxon>
        <taxon>Arthropoda</taxon>
        <taxon>Myriapoda</taxon>
        <taxon>Chilopoda</taxon>
        <taxon>Pleurostigmophora</taxon>
        <taxon>Geophilomorpha</taxon>
        <taxon>Linotaeniidae</taxon>
        <taxon>Strigamia</taxon>
    </lineage>
</organism>
<proteinExistence type="predicted"/>